<feature type="compositionally biased region" description="Polar residues" evidence="1">
    <location>
        <begin position="23"/>
        <end position="45"/>
    </location>
</feature>
<feature type="non-terminal residue" evidence="2">
    <location>
        <position position="58"/>
    </location>
</feature>
<organism evidence="2 3">
    <name type="scientific">Cirrhinus mrigala</name>
    <name type="common">Mrigala</name>
    <dbReference type="NCBI Taxonomy" id="683832"/>
    <lineage>
        <taxon>Eukaryota</taxon>
        <taxon>Metazoa</taxon>
        <taxon>Chordata</taxon>
        <taxon>Craniata</taxon>
        <taxon>Vertebrata</taxon>
        <taxon>Euteleostomi</taxon>
        <taxon>Actinopterygii</taxon>
        <taxon>Neopterygii</taxon>
        <taxon>Teleostei</taxon>
        <taxon>Ostariophysi</taxon>
        <taxon>Cypriniformes</taxon>
        <taxon>Cyprinidae</taxon>
        <taxon>Labeoninae</taxon>
        <taxon>Labeonini</taxon>
        <taxon>Cirrhinus</taxon>
    </lineage>
</organism>
<feature type="non-terminal residue" evidence="2">
    <location>
        <position position="1"/>
    </location>
</feature>
<evidence type="ECO:0000256" key="1">
    <source>
        <dbReference type="SAM" id="MobiDB-lite"/>
    </source>
</evidence>
<dbReference type="EMBL" id="JAMKFB020000004">
    <property type="protein sequence ID" value="KAL0196436.1"/>
    <property type="molecule type" value="Genomic_DNA"/>
</dbReference>
<evidence type="ECO:0000313" key="2">
    <source>
        <dbReference type="EMBL" id="KAL0196436.1"/>
    </source>
</evidence>
<gene>
    <name evidence="2" type="ORF">M9458_010008</name>
</gene>
<accession>A0ABD0RD44</accession>
<dbReference type="Proteomes" id="UP001529510">
    <property type="component" value="Unassembled WGS sequence"/>
</dbReference>
<feature type="region of interest" description="Disordered" evidence="1">
    <location>
        <begin position="23"/>
        <end position="58"/>
    </location>
</feature>
<name>A0ABD0RD44_CIRMR</name>
<protein>
    <submittedName>
        <fullName evidence="2">Uncharacterized protein</fullName>
    </submittedName>
</protein>
<comment type="caution">
    <text evidence="2">The sequence shown here is derived from an EMBL/GenBank/DDBJ whole genome shotgun (WGS) entry which is preliminary data.</text>
</comment>
<reference evidence="2 3" key="1">
    <citation type="submission" date="2024-05" db="EMBL/GenBank/DDBJ databases">
        <title>Genome sequencing and assembly of Indian major carp, Cirrhinus mrigala (Hamilton, 1822).</title>
        <authorList>
            <person name="Mohindra V."/>
            <person name="Chowdhury L.M."/>
            <person name="Lal K."/>
            <person name="Jena J.K."/>
        </authorList>
    </citation>
    <scope>NUCLEOTIDE SEQUENCE [LARGE SCALE GENOMIC DNA]</scope>
    <source>
        <strain evidence="2">CM1030</strain>
        <tissue evidence="2">Blood</tissue>
    </source>
</reference>
<evidence type="ECO:0000313" key="3">
    <source>
        <dbReference type="Proteomes" id="UP001529510"/>
    </source>
</evidence>
<proteinExistence type="predicted"/>
<sequence length="58" mass="6444">EMNEIRHNGTRRNRYLFGRIINTRTGNTGANSPVDSETKSGTFIKTSPKCVTDDMPSA</sequence>
<dbReference type="AlphaFoldDB" id="A0ABD0RD44"/>
<keyword evidence="3" id="KW-1185">Reference proteome</keyword>